<sequence length="532" mass="59878">MTQKKKPNFILIMTDQHRADHLGCYGHPVLRTPHIDSLAEQGALFDEFYVASPVCMPNRASLMTGRMPSVHGVRANGIPLSMQQVTFVELLREAGYATGLVGKSHLQNFVGAPVVLEQSAPPENYHMPPENLSQAVREHLTAECYRNEEPDFWSKENPRVQTPFYGFDHVDLVTGHGDGVGGDFKQWLLEREPEAASLLGPDNQLPHDYVCPQAVRTALPEALYPTSYIAERAEAFIKQQAAEQPFFLMVSFPDPHHPFNPPGRYWDMYRPEDMQVPEAFENEDWVPPPHVEALYKVRDSGNALLNGMNTIGVSKQEALEARALTCGMISMIDDAVGRLLKALDDAGERENTVILFTSDHGDHLGDHRLLLKGAEQYRDILRVPFIWSDPANKSKGLRTHALGSTIDIPSTILDRAEIVPFAGMQGRSLLSVAQGEKHKERDTVFIQYDHQRTHPGLGGPPRVHTIFDGRWRLSVFHGVEWGELYDLQADPGEFTNEWHNPEHLEVRCRLMEKLARAEIEHIDRVPLPTSLA</sequence>
<accession>A0ABX9MYD0</accession>
<dbReference type="Gene3D" id="3.40.720.10">
    <property type="entry name" value="Alkaline Phosphatase, subunit A"/>
    <property type="match status" value="1"/>
</dbReference>
<dbReference type="PANTHER" id="PTHR45953">
    <property type="entry name" value="IDURONATE 2-SULFATASE"/>
    <property type="match status" value="1"/>
</dbReference>
<name>A0ABX9MYD0_9BURK</name>
<feature type="domain" description="Sulfatase N-terminal" evidence="3">
    <location>
        <begin position="7"/>
        <end position="417"/>
    </location>
</feature>
<comment type="caution">
    <text evidence="4">The sequence shown here is derived from an EMBL/GenBank/DDBJ whole genome shotgun (WGS) entry which is preliminary data.</text>
</comment>
<evidence type="ECO:0000256" key="2">
    <source>
        <dbReference type="ARBA" id="ARBA00022801"/>
    </source>
</evidence>
<dbReference type="InterPro" id="IPR000917">
    <property type="entry name" value="Sulfatase_N"/>
</dbReference>
<gene>
    <name evidence="4" type="ORF">CJO09_11355</name>
</gene>
<dbReference type="Proteomes" id="UP000266483">
    <property type="component" value="Unassembled WGS sequence"/>
</dbReference>
<dbReference type="RefSeq" id="WP_119442451.1">
    <property type="nucleotide sequence ID" value="NZ_CP170494.1"/>
</dbReference>
<protein>
    <recommendedName>
        <fullName evidence="3">Sulfatase N-terminal domain-containing protein</fullName>
    </recommendedName>
</protein>
<proteinExistence type="predicted"/>
<dbReference type="InterPro" id="IPR017850">
    <property type="entry name" value="Alkaline_phosphatase_core_sf"/>
</dbReference>
<evidence type="ECO:0000259" key="3">
    <source>
        <dbReference type="Pfam" id="PF00884"/>
    </source>
</evidence>
<evidence type="ECO:0000256" key="1">
    <source>
        <dbReference type="ARBA" id="ARBA00022723"/>
    </source>
</evidence>
<keyword evidence="2" id="KW-0378">Hydrolase</keyword>
<evidence type="ECO:0000313" key="4">
    <source>
        <dbReference type="EMBL" id="RII82487.1"/>
    </source>
</evidence>
<organism evidence="4 5">
    <name type="scientific">Neopusillimonas maritima</name>
    <dbReference type="NCBI Taxonomy" id="2026239"/>
    <lineage>
        <taxon>Bacteria</taxon>
        <taxon>Pseudomonadati</taxon>
        <taxon>Pseudomonadota</taxon>
        <taxon>Betaproteobacteria</taxon>
        <taxon>Burkholderiales</taxon>
        <taxon>Alcaligenaceae</taxon>
        <taxon>Neopusillimonas</taxon>
    </lineage>
</organism>
<reference evidence="4 5" key="1">
    <citation type="submission" date="2017-08" db="EMBL/GenBank/DDBJ databases">
        <title>Pusillimonas indicus sp. nov., a member of the family Alcaligenaceae isolated from surface seawater.</title>
        <authorList>
            <person name="Li J."/>
        </authorList>
    </citation>
    <scope>NUCLEOTIDE SEQUENCE [LARGE SCALE GENOMIC DNA]</scope>
    <source>
        <strain evidence="4 5">17-4A</strain>
    </source>
</reference>
<dbReference type="EMBL" id="NQOU01000004">
    <property type="protein sequence ID" value="RII82487.1"/>
    <property type="molecule type" value="Genomic_DNA"/>
</dbReference>
<evidence type="ECO:0000313" key="5">
    <source>
        <dbReference type="Proteomes" id="UP000266483"/>
    </source>
</evidence>
<dbReference type="SUPFAM" id="SSF53649">
    <property type="entry name" value="Alkaline phosphatase-like"/>
    <property type="match status" value="1"/>
</dbReference>
<keyword evidence="5" id="KW-1185">Reference proteome</keyword>
<keyword evidence="1" id="KW-0479">Metal-binding</keyword>
<dbReference type="PANTHER" id="PTHR45953:SF1">
    <property type="entry name" value="IDURONATE 2-SULFATASE"/>
    <property type="match status" value="1"/>
</dbReference>
<dbReference type="Pfam" id="PF00884">
    <property type="entry name" value="Sulfatase"/>
    <property type="match status" value="1"/>
</dbReference>